<dbReference type="HAMAP" id="MF_03056">
    <property type="entry name" value="TRM82"/>
    <property type="match status" value="1"/>
</dbReference>
<feature type="compositionally biased region" description="Acidic residues" evidence="8">
    <location>
        <begin position="374"/>
        <end position="386"/>
    </location>
</feature>
<dbReference type="InterPro" id="IPR015943">
    <property type="entry name" value="WD40/YVTN_repeat-like_dom_sf"/>
</dbReference>
<proteinExistence type="inferred from homology"/>
<feature type="compositionally biased region" description="Basic and acidic residues" evidence="8">
    <location>
        <begin position="310"/>
        <end position="325"/>
    </location>
</feature>
<dbReference type="Proteomes" id="UP000011083">
    <property type="component" value="Unassembled WGS sequence"/>
</dbReference>
<dbReference type="OrthoDB" id="339900at2759"/>
<evidence type="ECO:0000313" key="10">
    <source>
        <dbReference type="Proteomes" id="UP000011083"/>
    </source>
</evidence>
<keyword evidence="5 6" id="KW-0539">Nucleus</keyword>
<dbReference type="STRING" id="1257118.L8GW53"/>
<sequence>MEIEGHKTEVGSTWNSNGTALATVGDDKVVKLWLIHDGRTYHYQGETQKNPKKLTSVVFASDPEGEVIVYSDKFGEVFSSPVARPNEQPKVLLGHVSIITEVLLSPGGDLLLSADRDEKIRVSQYPKAYNIEAYCLGHTQFVSRIYIPTSQPSVLFSGSADGTVRVWRYLVGELLHTEDLTRGDATRRIVTLPVAFSDEKQTLVVLVEGVNSVYLFKLVDGKELKEAQVLPLHSAPWDAAFDKEDNLWVSTSSGVEVLTSSADDTYSPLAEGHALGAKLQQLNEKREKQAKAVLEKNVEKALAYGAMRKRTAEDKAQAKKRKIEEANANPDLVSAKEKRKERRNKAKQAERKKKETPAVDDTVAPMDEVKNVTGEEEEEEEKTSSA</sequence>
<evidence type="ECO:0000313" key="9">
    <source>
        <dbReference type="EMBL" id="ELR16833.1"/>
    </source>
</evidence>
<evidence type="ECO:0000256" key="2">
    <source>
        <dbReference type="ARBA" id="ARBA00022574"/>
    </source>
</evidence>
<evidence type="ECO:0000256" key="1">
    <source>
        <dbReference type="ARBA" id="ARBA00004123"/>
    </source>
</evidence>
<dbReference type="GO" id="GO:0005634">
    <property type="term" value="C:nucleus"/>
    <property type="evidence" value="ECO:0007669"/>
    <property type="project" value="UniProtKB-SubCell"/>
</dbReference>
<dbReference type="VEuPathDB" id="AmoebaDB:ACA1_383660"/>
<dbReference type="OMA" id="CVWDTKD"/>
<keyword evidence="2 6" id="KW-0853">WD repeat</keyword>
<evidence type="ECO:0000256" key="5">
    <source>
        <dbReference type="ARBA" id="ARBA00023242"/>
    </source>
</evidence>
<accession>L8GW53</accession>
<comment type="function">
    <text evidence="6">Required for the formation of N(7)-methylguanine at position 46 (m7G46) in tRNA. In the complex, it is required to stabilize and induce conformational changes of the catalytic subunit.</text>
</comment>
<dbReference type="PROSITE" id="PS50082">
    <property type="entry name" value="WD_REPEATS_2"/>
    <property type="match status" value="1"/>
</dbReference>
<feature type="compositionally biased region" description="Basic and acidic residues" evidence="8">
    <location>
        <begin position="347"/>
        <end position="357"/>
    </location>
</feature>
<keyword evidence="10" id="KW-1185">Reference proteome</keyword>
<dbReference type="UniPathway" id="UPA00989"/>
<dbReference type="PANTHER" id="PTHR16288:SF0">
    <property type="entry name" value="TRNA (GUANINE-N(7)-)-METHYLTRANSFERASE NON-CATALYTIC SUBUNIT WDR4"/>
    <property type="match status" value="1"/>
</dbReference>
<dbReference type="EMBL" id="KB007982">
    <property type="protein sequence ID" value="ELR16833.1"/>
    <property type="molecule type" value="Genomic_DNA"/>
</dbReference>
<dbReference type="GO" id="GO:0005829">
    <property type="term" value="C:cytosol"/>
    <property type="evidence" value="ECO:0007669"/>
    <property type="project" value="TreeGrafter"/>
</dbReference>
<evidence type="ECO:0000256" key="7">
    <source>
        <dbReference type="PROSITE-ProRule" id="PRU00221"/>
    </source>
</evidence>
<reference evidence="9 10" key="1">
    <citation type="journal article" date="2013" name="Genome Biol.">
        <title>Genome of Acanthamoeba castellanii highlights extensive lateral gene transfer and early evolution of tyrosine kinase signaling.</title>
        <authorList>
            <person name="Clarke M."/>
            <person name="Lohan A.J."/>
            <person name="Liu B."/>
            <person name="Lagkouvardos I."/>
            <person name="Roy S."/>
            <person name="Zafar N."/>
            <person name="Bertelli C."/>
            <person name="Schilde C."/>
            <person name="Kianianmomeni A."/>
            <person name="Burglin T.R."/>
            <person name="Frech C."/>
            <person name="Turcotte B."/>
            <person name="Kopec K.O."/>
            <person name="Synnott J.M."/>
            <person name="Choo C."/>
            <person name="Paponov I."/>
            <person name="Finkler A."/>
            <person name="Soon Heng Tan C."/>
            <person name="Hutchins A.P."/>
            <person name="Weinmeier T."/>
            <person name="Rattei T."/>
            <person name="Chu J.S."/>
            <person name="Gimenez G."/>
            <person name="Irimia M."/>
            <person name="Rigden D.J."/>
            <person name="Fitzpatrick D.A."/>
            <person name="Lorenzo-Morales J."/>
            <person name="Bateman A."/>
            <person name="Chiu C.H."/>
            <person name="Tang P."/>
            <person name="Hegemann P."/>
            <person name="Fromm H."/>
            <person name="Raoult D."/>
            <person name="Greub G."/>
            <person name="Miranda-Saavedra D."/>
            <person name="Chen N."/>
            <person name="Nash P."/>
            <person name="Ginger M.L."/>
            <person name="Horn M."/>
            <person name="Schaap P."/>
            <person name="Caler L."/>
            <person name="Loftus B."/>
        </authorList>
    </citation>
    <scope>NUCLEOTIDE SEQUENCE [LARGE SCALE GENOMIC DNA]</scope>
    <source>
        <strain evidence="9 10">Neff</strain>
    </source>
</reference>
<dbReference type="SMART" id="SM00320">
    <property type="entry name" value="WD40"/>
    <property type="match status" value="3"/>
</dbReference>
<dbReference type="GeneID" id="14917457"/>
<comment type="subunit">
    <text evidence="6">Forms a heterodimer with the catalytic subunit.</text>
</comment>
<name>L8GW53_ACACF</name>
<dbReference type="SUPFAM" id="SSF101908">
    <property type="entry name" value="Putative isomerase YbhE"/>
    <property type="match status" value="1"/>
</dbReference>
<dbReference type="GO" id="GO:0106004">
    <property type="term" value="P:tRNA (guanine-N7)-methylation"/>
    <property type="evidence" value="ECO:0007669"/>
    <property type="project" value="UniProtKB-UniRule"/>
</dbReference>
<feature type="repeat" description="WD" evidence="7">
    <location>
        <begin position="135"/>
        <end position="177"/>
    </location>
</feature>
<evidence type="ECO:0000256" key="4">
    <source>
        <dbReference type="ARBA" id="ARBA00022737"/>
    </source>
</evidence>
<dbReference type="RefSeq" id="XP_004338846.1">
    <property type="nucleotide sequence ID" value="XM_004338798.1"/>
</dbReference>
<dbReference type="Gene3D" id="2.130.10.10">
    <property type="entry name" value="YVTN repeat-like/Quinoprotein amine dehydrogenase"/>
    <property type="match status" value="2"/>
</dbReference>
<comment type="subcellular location">
    <subcellularLocation>
        <location evidence="1 6">Nucleus</location>
    </subcellularLocation>
</comment>
<dbReference type="KEGG" id="acan:ACA1_383660"/>
<evidence type="ECO:0000256" key="8">
    <source>
        <dbReference type="SAM" id="MobiDB-lite"/>
    </source>
</evidence>
<gene>
    <name evidence="9" type="ORF">ACA1_383660</name>
</gene>
<evidence type="ECO:0000256" key="3">
    <source>
        <dbReference type="ARBA" id="ARBA00022694"/>
    </source>
</evidence>
<feature type="region of interest" description="Disordered" evidence="8">
    <location>
        <begin position="308"/>
        <end position="386"/>
    </location>
</feature>
<dbReference type="InterPro" id="IPR001680">
    <property type="entry name" value="WD40_rpt"/>
</dbReference>
<dbReference type="PANTHER" id="PTHR16288">
    <property type="entry name" value="WD40 REPEAT PROTEIN 4"/>
    <property type="match status" value="1"/>
</dbReference>
<dbReference type="AlphaFoldDB" id="L8GW53"/>
<dbReference type="Pfam" id="PF00400">
    <property type="entry name" value="WD40"/>
    <property type="match status" value="3"/>
</dbReference>
<comment type="pathway">
    <text evidence="6">tRNA modification; N(7)-methylguanine-tRNA biosynthesis.</text>
</comment>
<organism evidence="9 10">
    <name type="scientific">Acanthamoeba castellanii (strain ATCC 30010 / Neff)</name>
    <dbReference type="NCBI Taxonomy" id="1257118"/>
    <lineage>
        <taxon>Eukaryota</taxon>
        <taxon>Amoebozoa</taxon>
        <taxon>Discosea</taxon>
        <taxon>Longamoebia</taxon>
        <taxon>Centramoebida</taxon>
        <taxon>Acanthamoebidae</taxon>
        <taxon>Acanthamoeba</taxon>
    </lineage>
</organism>
<comment type="similarity">
    <text evidence="6">Belongs to the WD repeat TRM82 family.</text>
</comment>
<protein>
    <recommendedName>
        <fullName evidence="6">tRNA (guanine-N(7)-)-methyltransferase non-catalytic subunit</fullName>
    </recommendedName>
    <alternativeName>
        <fullName evidence="6">WD repeat-containing protein 4 homolog</fullName>
    </alternativeName>
</protein>
<dbReference type="GO" id="GO:0043527">
    <property type="term" value="C:tRNA methyltransferase complex"/>
    <property type="evidence" value="ECO:0007669"/>
    <property type="project" value="TreeGrafter"/>
</dbReference>
<keyword evidence="4 6" id="KW-0677">Repeat</keyword>
<dbReference type="InterPro" id="IPR028884">
    <property type="entry name" value="Trm82"/>
</dbReference>
<evidence type="ECO:0000256" key="6">
    <source>
        <dbReference type="HAMAP-Rule" id="MF_03056"/>
    </source>
</evidence>
<feature type="compositionally biased region" description="Basic residues" evidence="8">
    <location>
        <begin position="337"/>
        <end position="346"/>
    </location>
</feature>
<keyword evidence="3 6" id="KW-0819">tRNA processing</keyword>